<sequence length="434" mass="51626">MNDDLPFETETSIISTIDKFKNYLQKNLYDSEKIAEMQRMVNLIRSNNEIDSMYNSDLRSMNKQKQNLLQEKHRQLIIRKNEIQTTLNSITSDQLDIETEYNQDDLQITIQNYQNELEKTKTLTQFYSIIYQILQNLNEQYKIISEHIGQLSFDKKQYHDRKIQAEKILSLPIPTYLEYSSNLTNENDCGVLEIEDIDYLKNDIRRSLISLESLIKDNEKRRSHVSQRIRSIQISKKTNDAKQKLKYYLINHDDPSAFQNLYALKSNRSNGRDKINQIYRDLNDYQKQIQNDKEFVQNSLNKKLDKIKRMNKKYSICEKYLISISSLETKVKSLRETFLHEQTEKNKLVRALEVQEKNRESILLQKHENESLVYMIKSKEAEIEMKERALIQKSKLVERLVNEIHQAEAATFKQEYIVEGLENQVVELEKQKKS</sequence>
<proteinExistence type="predicted"/>
<evidence type="ECO:0000313" key="1">
    <source>
        <dbReference type="EMBL" id="EAX84064.1"/>
    </source>
</evidence>
<keyword evidence="2" id="KW-1185">Reference proteome</keyword>
<dbReference type="KEGG" id="tva:4741696"/>
<evidence type="ECO:0008006" key="3">
    <source>
        <dbReference type="Google" id="ProtNLM"/>
    </source>
</evidence>
<dbReference type="SMR" id="A2GFK3"/>
<dbReference type="RefSeq" id="XP_001296994.1">
    <property type="nucleotide sequence ID" value="XM_001296993.1"/>
</dbReference>
<dbReference type="EMBL" id="DS115571">
    <property type="protein sequence ID" value="EAX84064.1"/>
    <property type="molecule type" value="Genomic_DNA"/>
</dbReference>
<dbReference type="VEuPathDB" id="TrichDB:TVAG_536100"/>
<gene>
    <name evidence="1" type="ORF">TVAG_536100</name>
</gene>
<dbReference type="AlphaFoldDB" id="A2GFK3"/>
<dbReference type="InParanoid" id="A2GFK3"/>
<dbReference type="VEuPathDB" id="TrichDB:TVAGG3_0750060"/>
<accession>A2GFK3</accession>
<name>A2GFK3_TRIV3</name>
<dbReference type="Proteomes" id="UP000001542">
    <property type="component" value="Unassembled WGS sequence"/>
</dbReference>
<reference evidence="1" key="2">
    <citation type="journal article" date="2007" name="Science">
        <title>Draft genome sequence of the sexually transmitted pathogen Trichomonas vaginalis.</title>
        <authorList>
            <person name="Carlton J.M."/>
            <person name="Hirt R.P."/>
            <person name="Silva J.C."/>
            <person name="Delcher A.L."/>
            <person name="Schatz M."/>
            <person name="Zhao Q."/>
            <person name="Wortman J.R."/>
            <person name="Bidwell S.L."/>
            <person name="Alsmark U.C.M."/>
            <person name="Besteiro S."/>
            <person name="Sicheritz-Ponten T."/>
            <person name="Noel C.J."/>
            <person name="Dacks J.B."/>
            <person name="Foster P.G."/>
            <person name="Simillion C."/>
            <person name="Van de Peer Y."/>
            <person name="Miranda-Saavedra D."/>
            <person name="Barton G.J."/>
            <person name="Westrop G.D."/>
            <person name="Mueller S."/>
            <person name="Dessi D."/>
            <person name="Fiori P.L."/>
            <person name="Ren Q."/>
            <person name="Paulsen I."/>
            <person name="Zhang H."/>
            <person name="Bastida-Corcuera F.D."/>
            <person name="Simoes-Barbosa A."/>
            <person name="Brown M.T."/>
            <person name="Hayes R.D."/>
            <person name="Mukherjee M."/>
            <person name="Okumura C.Y."/>
            <person name="Schneider R."/>
            <person name="Smith A.J."/>
            <person name="Vanacova S."/>
            <person name="Villalvazo M."/>
            <person name="Haas B.J."/>
            <person name="Pertea M."/>
            <person name="Feldblyum T.V."/>
            <person name="Utterback T.R."/>
            <person name="Shu C.L."/>
            <person name="Osoegawa K."/>
            <person name="de Jong P.J."/>
            <person name="Hrdy I."/>
            <person name="Horvathova L."/>
            <person name="Zubacova Z."/>
            <person name="Dolezal P."/>
            <person name="Malik S.B."/>
            <person name="Logsdon J.M. Jr."/>
            <person name="Henze K."/>
            <person name="Gupta A."/>
            <person name="Wang C.C."/>
            <person name="Dunne R.L."/>
            <person name="Upcroft J.A."/>
            <person name="Upcroft P."/>
            <person name="White O."/>
            <person name="Salzberg S.L."/>
            <person name="Tang P."/>
            <person name="Chiu C.-H."/>
            <person name="Lee Y.-S."/>
            <person name="Embley T.M."/>
            <person name="Coombs G.H."/>
            <person name="Mottram J.C."/>
            <person name="Tachezy J."/>
            <person name="Fraser-Liggett C.M."/>
            <person name="Johnson P.J."/>
        </authorList>
    </citation>
    <scope>NUCLEOTIDE SEQUENCE [LARGE SCALE GENOMIC DNA]</scope>
    <source>
        <strain evidence="1">G3</strain>
    </source>
</reference>
<protein>
    <recommendedName>
        <fullName evidence="3">DUF4201 domain-containing protein</fullName>
    </recommendedName>
</protein>
<organism evidence="1 2">
    <name type="scientific">Trichomonas vaginalis (strain ATCC PRA-98 / G3)</name>
    <dbReference type="NCBI Taxonomy" id="412133"/>
    <lineage>
        <taxon>Eukaryota</taxon>
        <taxon>Metamonada</taxon>
        <taxon>Parabasalia</taxon>
        <taxon>Trichomonadida</taxon>
        <taxon>Trichomonadidae</taxon>
        <taxon>Trichomonas</taxon>
    </lineage>
</organism>
<evidence type="ECO:0000313" key="2">
    <source>
        <dbReference type="Proteomes" id="UP000001542"/>
    </source>
</evidence>
<reference evidence="1" key="1">
    <citation type="submission" date="2006-10" db="EMBL/GenBank/DDBJ databases">
        <authorList>
            <person name="Amadeo P."/>
            <person name="Zhao Q."/>
            <person name="Wortman J."/>
            <person name="Fraser-Liggett C."/>
            <person name="Carlton J."/>
        </authorList>
    </citation>
    <scope>NUCLEOTIDE SEQUENCE</scope>
    <source>
        <strain evidence="1">G3</strain>
    </source>
</reference>